<evidence type="ECO:0000259" key="2">
    <source>
        <dbReference type="Pfam" id="PF02517"/>
    </source>
</evidence>
<dbReference type="GO" id="GO:0004175">
    <property type="term" value="F:endopeptidase activity"/>
    <property type="evidence" value="ECO:0007669"/>
    <property type="project" value="UniProtKB-ARBA"/>
</dbReference>
<dbReference type="PANTHER" id="PTHR36435:SF1">
    <property type="entry name" value="CAAX AMINO TERMINAL PROTEASE FAMILY PROTEIN"/>
    <property type="match status" value="1"/>
</dbReference>
<dbReference type="Pfam" id="PF02517">
    <property type="entry name" value="Rce1-like"/>
    <property type="match status" value="1"/>
</dbReference>
<dbReference type="PANTHER" id="PTHR36435">
    <property type="entry name" value="SLR1288 PROTEIN"/>
    <property type="match status" value="1"/>
</dbReference>
<dbReference type="EMBL" id="QDFR01000005">
    <property type="protein sequence ID" value="PVE52241.1"/>
    <property type="molecule type" value="Genomic_DNA"/>
</dbReference>
<dbReference type="RefSeq" id="WP_116494801.1">
    <property type="nucleotide sequence ID" value="NZ_QDFR01000005.1"/>
</dbReference>
<evidence type="ECO:0000313" key="3">
    <source>
        <dbReference type="EMBL" id="PVE52241.1"/>
    </source>
</evidence>
<feature type="transmembrane region" description="Helical" evidence="1">
    <location>
        <begin position="27"/>
        <end position="49"/>
    </location>
</feature>
<sequence length="220" mass="23987">MQRFWNRATAGAKTIPKMVFLDCRVDLFFIFVAMGVAFLATHVSGFIMSAIGVEQDSRIDIAYLVPILTLSSVLGVFAIRSRLALRQSPIARSTMVAVAIGLGLLASRSAWNGFNPTTFNPTVAGILLLITVCFIAPLLEELFFRGYLWNKLSARGYGAGLIVIATSLLYVLPHVPNSFAAFADYATIGLSLGAVRYFSGRLLLPVLFHTAMNSMLIFNL</sequence>
<name>A0AA92C178_RHIRH</name>
<dbReference type="InterPro" id="IPR003675">
    <property type="entry name" value="Rce1/LyrA-like_dom"/>
</dbReference>
<reference evidence="3 4" key="1">
    <citation type="submission" date="2018-04" db="EMBL/GenBank/DDBJ databases">
        <authorList>
            <person name="Hagen T."/>
        </authorList>
    </citation>
    <scope>NUCLEOTIDE SEQUENCE [LARGE SCALE GENOMIC DNA]</scope>
    <source>
        <strain evidence="3 4">TPD7009</strain>
    </source>
</reference>
<evidence type="ECO:0000313" key="4">
    <source>
        <dbReference type="Proteomes" id="UP000244335"/>
    </source>
</evidence>
<feature type="domain" description="CAAX prenyl protease 2/Lysostaphin resistance protein A-like" evidence="2">
    <location>
        <begin position="126"/>
        <end position="215"/>
    </location>
</feature>
<evidence type="ECO:0000256" key="1">
    <source>
        <dbReference type="SAM" id="Phobius"/>
    </source>
</evidence>
<protein>
    <recommendedName>
        <fullName evidence="2">CAAX prenyl protease 2/Lysostaphin resistance protein A-like domain-containing protein</fullName>
    </recommendedName>
</protein>
<keyword evidence="1" id="KW-0472">Membrane</keyword>
<dbReference type="InterPro" id="IPR052710">
    <property type="entry name" value="CAAX_protease"/>
</dbReference>
<organism evidence="3 4">
    <name type="scientific">Rhizobium rhizogenes</name>
    <name type="common">Agrobacterium rhizogenes</name>
    <dbReference type="NCBI Taxonomy" id="359"/>
    <lineage>
        <taxon>Bacteria</taxon>
        <taxon>Pseudomonadati</taxon>
        <taxon>Pseudomonadota</taxon>
        <taxon>Alphaproteobacteria</taxon>
        <taxon>Hyphomicrobiales</taxon>
        <taxon>Rhizobiaceae</taxon>
        <taxon>Rhizobium/Agrobacterium group</taxon>
        <taxon>Rhizobium</taxon>
    </lineage>
</organism>
<accession>A0AA92C178</accession>
<dbReference type="GO" id="GO:0080120">
    <property type="term" value="P:CAAX-box protein maturation"/>
    <property type="evidence" value="ECO:0007669"/>
    <property type="project" value="UniProtKB-ARBA"/>
</dbReference>
<keyword evidence="1" id="KW-0812">Transmembrane</keyword>
<dbReference type="Proteomes" id="UP000244335">
    <property type="component" value="Unassembled WGS sequence"/>
</dbReference>
<dbReference type="AlphaFoldDB" id="A0AA92C178"/>
<comment type="caution">
    <text evidence="3">The sequence shown here is derived from an EMBL/GenBank/DDBJ whole genome shotgun (WGS) entry which is preliminary data.</text>
</comment>
<feature type="transmembrane region" description="Helical" evidence="1">
    <location>
        <begin position="156"/>
        <end position="173"/>
    </location>
</feature>
<keyword evidence="1" id="KW-1133">Transmembrane helix</keyword>
<feature type="transmembrane region" description="Helical" evidence="1">
    <location>
        <begin position="123"/>
        <end position="144"/>
    </location>
</feature>
<feature type="transmembrane region" description="Helical" evidence="1">
    <location>
        <begin position="91"/>
        <end position="111"/>
    </location>
</feature>
<feature type="transmembrane region" description="Helical" evidence="1">
    <location>
        <begin position="61"/>
        <end position="79"/>
    </location>
</feature>
<proteinExistence type="predicted"/>
<feature type="transmembrane region" description="Helical" evidence="1">
    <location>
        <begin position="179"/>
        <end position="198"/>
    </location>
</feature>
<gene>
    <name evidence="3" type="ORF">DC430_15435</name>
</gene>